<evidence type="ECO:0000256" key="1">
    <source>
        <dbReference type="ARBA" id="ARBA00001936"/>
    </source>
</evidence>
<dbReference type="PANTHER" id="PTHR15822:SF4">
    <property type="entry name" value="TYROSYL-DNA PHOSPHODIESTERASE 2"/>
    <property type="match status" value="1"/>
</dbReference>
<keyword evidence="9" id="KW-1133">Transmembrane helix</keyword>
<proteinExistence type="predicted"/>
<keyword evidence="3" id="KW-0540">Nuclease</keyword>
<evidence type="ECO:0000259" key="10">
    <source>
        <dbReference type="Pfam" id="PF03372"/>
    </source>
</evidence>
<keyword evidence="4" id="KW-0479">Metal-binding</keyword>
<feature type="domain" description="Endonuclease/exonuclease/phosphatase" evidence="10">
    <location>
        <begin position="92"/>
        <end position="277"/>
    </location>
</feature>
<evidence type="ECO:0000256" key="6">
    <source>
        <dbReference type="ARBA" id="ARBA00022801"/>
    </source>
</evidence>
<dbReference type="InterPro" id="IPR036691">
    <property type="entry name" value="Endo/exonu/phosph_ase_sf"/>
</dbReference>
<comment type="cofactor">
    <cofactor evidence="1">
        <name>Mn(2+)</name>
        <dbReference type="ChEBI" id="CHEBI:29035"/>
    </cofactor>
</comment>
<evidence type="ECO:0000313" key="11">
    <source>
        <dbReference type="EMBL" id="WZC48255.1"/>
    </source>
</evidence>
<evidence type="ECO:0000313" key="12">
    <source>
        <dbReference type="Proteomes" id="UP001440612"/>
    </source>
</evidence>
<dbReference type="PANTHER" id="PTHR15822">
    <property type="entry name" value="TRAF AND TNF RECEPTOR-ASSOCIATED PROTEIN"/>
    <property type="match status" value="1"/>
</dbReference>
<organism evidence="11 12">
    <name type="scientific">Yoonia phaeophyticola</name>
    <dbReference type="NCBI Taxonomy" id="3137369"/>
    <lineage>
        <taxon>Bacteria</taxon>
        <taxon>Pseudomonadati</taxon>
        <taxon>Pseudomonadota</taxon>
        <taxon>Alphaproteobacteria</taxon>
        <taxon>Rhodobacterales</taxon>
        <taxon>Paracoccaceae</taxon>
        <taxon>Yoonia</taxon>
    </lineage>
</organism>
<dbReference type="InterPro" id="IPR051547">
    <property type="entry name" value="TDP2-like"/>
</dbReference>
<dbReference type="RefSeq" id="WP_341366372.1">
    <property type="nucleotide sequence ID" value="NZ_CP150951.2"/>
</dbReference>
<gene>
    <name evidence="11" type="ORF">AABB29_15480</name>
</gene>
<dbReference type="GO" id="GO:0004519">
    <property type="term" value="F:endonuclease activity"/>
    <property type="evidence" value="ECO:0007669"/>
    <property type="project" value="UniProtKB-KW"/>
</dbReference>
<dbReference type="Proteomes" id="UP001440612">
    <property type="component" value="Chromosome"/>
</dbReference>
<evidence type="ECO:0000256" key="9">
    <source>
        <dbReference type="SAM" id="Phobius"/>
    </source>
</evidence>
<accession>A0ABZ2V2W3</accession>
<evidence type="ECO:0000256" key="7">
    <source>
        <dbReference type="ARBA" id="ARBA00022842"/>
    </source>
</evidence>
<feature type="transmembrane region" description="Helical" evidence="9">
    <location>
        <begin position="7"/>
        <end position="24"/>
    </location>
</feature>
<comment type="cofactor">
    <cofactor evidence="2">
        <name>Mg(2+)</name>
        <dbReference type="ChEBI" id="CHEBI:18420"/>
    </cofactor>
</comment>
<reference evidence="12" key="1">
    <citation type="submission" date="2024-04" db="EMBL/GenBank/DDBJ databases">
        <title>Phylogenomic analyses of a clade within the roseobacter group suggest taxonomic reassignments of species of the genera Aestuariivita, Citreicella, Loktanella, Nautella, Pelagibaca, Ruegeria, Thalassobius, Thiobacimonas and Tropicibacter, and the proposal o.</title>
        <authorList>
            <person name="Jeon C.O."/>
        </authorList>
    </citation>
    <scope>NUCLEOTIDE SEQUENCE [LARGE SCALE GENOMIC DNA]</scope>
    <source>
        <strain evidence="12">BS5-3</strain>
    </source>
</reference>
<protein>
    <submittedName>
        <fullName evidence="11">Endonuclease/exonuclease/phosphatase family protein</fullName>
    </submittedName>
</protein>
<dbReference type="SUPFAM" id="SSF56219">
    <property type="entry name" value="DNase I-like"/>
    <property type="match status" value="1"/>
</dbReference>
<dbReference type="Gene3D" id="3.60.10.10">
    <property type="entry name" value="Endonuclease/exonuclease/phosphatase"/>
    <property type="match status" value="1"/>
</dbReference>
<keyword evidence="8" id="KW-0234">DNA repair</keyword>
<evidence type="ECO:0000256" key="2">
    <source>
        <dbReference type="ARBA" id="ARBA00001946"/>
    </source>
</evidence>
<keyword evidence="12" id="KW-1185">Reference proteome</keyword>
<feature type="transmembrane region" description="Helical" evidence="9">
    <location>
        <begin position="60"/>
        <end position="78"/>
    </location>
</feature>
<keyword evidence="9" id="KW-0812">Transmembrane</keyword>
<keyword evidence="5" id="KW-0227">DNA damage</keyword>
<evidence type="ECO:0000256" key="4">
    <source>
        <dbReference type="ARBA" id="ARBA00022723"/>
    </source>
</evidence>
<evidence type="ECO:0000256" key="8">
    <source>
        <dbReference type="ARBA" id="ARBA00023204"/>
    </source>
</evidence>
<keyword evidence="7" id="KW-0460">Magnesium</keyword>
<dbReference type="EMBL" id="CP150951">
    <property type="protein sequence ID" value="WZC48255.1"/>
    <property type="molecule type" value="Genomic_DNA"/>
</dbReference>
<sequence>MIASLRLGLVCVASGLVVTVWAGFGGGWHPAADSLSLLRPVAGILCVLLMLGLRGRIWGVALGLTGGAALITTLPLMMGSPTAGTLTLYSKNIWSRNQNLDALAADISDSNADVVTLQEVSAHNRGLLSRLAGDYPYQHLCAFGGWSGIAVLAKVPIHDQVCSSRRGVAAAQIDQAGQRIWVGSVHLLWPFPRGNRRSADAVTDVIAGLEEPVVLAGDFNIFPWAASVRQIADAAGTEPLRPVRPTYYLQGVPLLLDHVYGPYGGQVSYRSFLGSDHLGVLATVRLMP</sequence>
<dbReference type="InterPro" id="IPR005135">
    <property type="entry name" value="Endo/exonuclease/phosphatase"/>
</dbReference>
<dbReference type="Pfam" id="PF03372">
    <property type="entry name" value="Exo_endo_phos"/>
    <property type="match status" value="1"/>
</dbReference>
<keyword evidence="6" id="KW-0378">Hydrolase</keyword>
<name>A0ABZ2V2W3_9RHOB</name>
<keyword evidence="11" id="KW-0255">Endonuclease</keyword>
<keyword evidence="9" id="KW-0472">Membrane</keyword>
<feature type="transmembrane region" description="Helical" evidence="9">
    <location>
        <begin position="36"/>
        <end position="53"/>
    </location>
</feature>
<evidence type="ECO:0000256" key="3">
    <source>
        <dbReference type="ARBA" id="ARBA00022722"/>
    </source>
</evidence>
<evidence type="ECO:0000256" key="5">
    <source>
        <dbReference type="ARBA" id="ARBA00022763"/>
    </source>
</evidence>